<evidence type="ECO:0000313" key="4">
    <source>
        <dbReference type="RefSeq" id="XP_026194363.1"/>
    </source>
</evidence>
<protein>
    <submittedName>
        <fullName evidence="4">Uncharacterized protein LOC34621032</fullName>
    </submittedName>
</protein>
<evidence type="ECO:0000256" key="1">
    <source>
        <dbReference type="SAM" id="Coils"/>
    </source>
</evidence>
<proteinExistence type="predicted"/>
<accession>A0A6P6S2K1</accession>
<dbReference type="GeneID" id="34621032"/>
<organism evidence="3 4">
    <name type="scientific">Cyclospora cayetanensis</name>
    <dbReference type="NCBI Taxonomy" id="88456"/>
    <lineage>
        <taxon>Eukaryota</taxon>
        <taxon>Sar</taxon>
        <taxon>Alveolata</taxon>
        <taxon>Apicomplexa</taxon>
        <taxon>Conoidasida</taxon>
        <taxon>Coccidia</taxon>
        <taxon>Eucoccidiorida</taxon>
        <taxon>Eimeriorina</taxon>
        <taxon>Eimeriidae</taxon>
        <taxon>Cyclospora</taxon>
    </lineage>
</organism>
<feature type="compositionally biased region" description="Polar residues" evidence="2">
    <location>
        <begin position="1"/>
        <end position="29"/>
    </location>
</feature>
<dbReference type="RefSeq" id="XP_026194363.1">
    <property type="nucleotide sequence ID" value="XM_026338578.1"/>
</dbReference>
<evidence type="ECO:0000313" key="3">
    <source>
        <dbReference type="Proteomes" id="UP000515125"/>
    </source>
</evidence>
<dbReference type="AlphaFoldDB" id="A0A6P6S2K1"/>
<keyword evidence="1" id="KW-0175">Coiled coil</keyword>
<keyword evidence="3" id="KW-1185">Reference proteome</keyword>
<reference evidence="4" key="1">
    <citation type="submission" date="2025-08" db="UniProtKB">
        <authorList>
            <consortium name="RefSeq"/>
        </authorList>
    </citation>
    <scope>IDENTIFICATION</scope>
</reference>
<evidence type="ECO:0000256" key="2">
    <source>
        <dbReference type="SAM" id="MobiDB-lite"/>
    </source>
</evidence>
<feature type="compositionally biased region" description="Basic and acidic residues" evidence="2">
    <location>
        <begin position="31"/>
        <end position="48"/>
    </location>
</feature>
<gene>
    <name evidence="4" type="primary">LOC34621032</name>
</gene>
<sequence>MNDTAEPISSNEELGPLGSTSRTQTSADSTHLLHNEADIRRPPEKDCAETQPEEACPAGTAALIEQLRTRQKERGSEAWDVEDADVDATRLADVAIRVNRSPSDDTAVSSLATTGVLCPIRKAQSSIDFENACSLPYHPQYLRVVKEEEEAELERLLRQLDEEQQAVRDLAMVQKYKLMQEQLALIQHQLGKENVKIPELEWLMANDPENTHELDEVIKAFAARDDDLPQESSQGPDIPLTCKNFFCRCPWISEMRKDEKAWVALNHTQATPIRSNTPEGVGPGLGDGLGLWSNPYNLFTTTACGPLEIRVKVEHASMAYDHDFDAVAITPPGHGNTTQVEEEGGGFWNPANFLKNTLESCLGVALDRTVVVSHSNFVTRKFFLPFLMSDVALGFVLFDSSVGTEWMDEYDTDVNDHKFYQVRTKHYRYVGKRRLAAVNSILQALEAQNKLPRVLSATTLKGYCRAEPEGADDAFPTNSTLGPFDFFPGKYKEAGWDTARRRFREIPLDYPADEGMETRLVSSEYFDPLRVALSAFLEELKSISLEGKLHVEQSRPLRYNNRQIEYERSREATTVIDPDKIYCVQEPDAVMPEIRSDDTYHSQPVYLVDPLKYWLQKQAKQTQKINSTSTTTVSPTP</sequence>
<dbReference type="Proteomes" id="UP000515125">
    <property type="component" value="Unplaced"/>
</dbReference>
<feature type="region of interest" description="Disordered" evidence="2">
    <location>
        <begin position="1"/>
        <end position="55"/>
    </location>
</feature>
<name>A0A6P6S2K1_9EIME</name>
<dbReference type="OrthoDB" id="344193at2759"/>
<feature type="coiled-coil region" evidence="1">
    <location>
        <begin position="143"/>
        <end position="173"/>
    </location>
</feature>